<name>D3HN95_LEGLN</name>
<dbReference type="AlphaFoldDB" id="D3HN95"/>
<dbReference type="EMBL" id="FN650140">
    <property type="protein sequence ID" value="CBJ10354.1"/>
    <property type="molecule type" value="Genomic_DNA"/>
</dbReference>
<dbReference type="HOGENOM" id="CLU_908504_0_0_6"/>
<sequence length="306" mass="32541">MKKYCINALIALILGVASMTTAYAKEPVWTFSLPSPKNVTVSPVGKTKVMYTITNNSSRSKHLALVTSIPKRPSTPGLSSTGCFLPATKGGVTGRCTVTIDVDGSKIPQTGIHSGPYLCESGSLQQCYQPSTGHELNITLNTKLYTVTPRGDGHETISPSTPKTVNYGETQQFTVTANTGYTLSNTVGGTCPAGSWSRNTYTTGAITANCSVSFSATINTTIIAAGYYYNGTDNYPLLANSTDGGATWIYRISSSTPTLPSDFSYGYLFSANVSTTSFLPESLRSALSKIENPNYTVAPKNNYAIE</sequence>
<evidence type="ECO:0008006" key="4">
    <source>
        <dbReference type="Google" id="ProtNLM"/>
    </source>
</evidence>
<feature type="signal peptide" evidence="1">
    <location>
        <begin position="1"/>
        <end position="24"/>
    </location>
</feature>
<organism evidence="2 3">
    <name type="scientific">Legionella longbeachae serogroup 1 (strain NSW150)</name>
    <dbReference type="NCBI Taxonomy" id="661367"/>
    <lineage>
        <taxon>Bacteria</taxon>
        <taxon>Pseudomonadati</taxon>
        <taxon>Pseudomonadota</taxon>
        <taxon>Gammaproteobacteria</taxon>
        <taxon>Legionellales</taxon>
        <taxon>Legionellaceae</taxon>
        <taxon>Legionella</taxon>
    </lineage>
</organism>
<keyword evidence="3" id="KW-1185">Reference proteome</keyword>
<accession>D3HN95</accession>
<evidence type="ECO:0000313" key="3">
    <source>
        <dbReference type="Proteomes" id="UP000001060"/>
    </source>
</evidence>
<feature type="chain" id="PRO_5003045956" description="Transmembrane protein (Fibronectin III domain and Gp5 C-terminal repeat)" evidence="1">
    <location>
        <begin position="25"/>
        <end position="306"/>
    </location>
</feature>
<proteinExistence type="predicted"/>
<dbReference type="OrthoDB" id="5654229at2"/>
<protein>
    <recommendedName>
        <fullName evidence="4">Transmembrane protein (Fibronectin III domain and Gp5 C-terminal repeat)</fullName>
    </recommendedName>
</protein>
<dbReference type="STRING" id="661367.LLO_0032"/>
<evidence type="ECO:0000256" key="1">
    <source>
        <dbReference type="SAM" id="SignalP"/>
    </source>
</evidence>
<dbReference type="KEGG" id="llo:LLO_0032"/>
<dbReference type="RefSeq" id="WP_003637212.1">
    <property type="nucleotide sequence ID" value="NC_013861.1"/>
</dbReference>
<dbReference type="GeneID" id="40924261"/>
<evidence type="ECO:0000313" key="2">
    <source>
        <dbReference type="EMBL" id="CBJ10354.1"/>
    </source>
</evidence>
<gene>
    <name evidence="2" type="ordered locus">LLO_0032</name>
</gene>
<dbReference type="Proteomes" id="UP000001060">
    <property type="component" value="Chromosome"/>
</dbReference>
<keyword evidence="1" id="KW-0732">Signal</keyword>
<reference evidence="2 3" key="1">
    <citation type="journal article" date="2010" name="PLoS Genet.">
        <title>Analysis of the Legionella longbeachae genome and transcriptome uncovers unique strategies to cause Legionnaires' disease.</title>
        <authorList>
            <person name="Cazalet C."/>
            <person name="Gomez-Valero L."/>
            <person name="Rusniok C."/>
            <person name="Lomma M."/>
            <person name="Dervins-Ravault D."/>
            <person name="Newton H."/>
            <person name="Sansom F."/>
            <person name="Jarraud S."/>
            <person name="Zidane N."/>
            <person name="Ma L."/>
            <person name="Bouchier C."/>
            <person name="Etienne J."/>
            <person name="Hartland E."/>
            <person name="Buchrieser C."/>
        </authorList>
    </citation>
    <scope>NUCLEOTIDE SEQUENCE [LARGE SCALE GENOMIC DNA]</scope>
    <source>
        <strain evidence="2 3">NSW150</strain>
    </source>
</reference>